<keyword evidence="3" id="KW-0012">Acyltransferase</keyword>
<feature type="transmembrane region" description="Helical" evidence="1">
    <location>
        <begin position="56"/>
        <end position="80"/>
    </location>
</feature>
<keyword evidence="1" id="KW-1133">Transmembrane helix</keyword>
<feature type="transmembrane region" description="Helical" evidence="1">
    <location>
        <begin position="307"/>
        <end position="326"/>
    </location>
</feature>
<dbReference type="GO" id="GO:0016747">
    <property type="term" value="F:acyltransferase activity, transferring groups other than amino-acyl groups"/>
    <property type="evidence" value="ECO:0007669"/>
    <property type="project" value="InterPro"/>
</dbReference>
<protein>
    <submittedName>
        <fullName evidence="3">Peptidoglycan/LPS O-acetylase OafA/YrhL, contains acyltransferase and SGNH-hydrolase domains</fullName>
    </submittedName>
</protein>
<feature type="transmembrane region" description="Helical" evidence="1">
    <location>
        <begin position="20"/>
        <end position="36"/>
    </location>
</feature>
<feature type="domain" description="Acyltransferase 3" evidence="2">
    <location>
        <begin position="19"/>
        <end position="358"/>
    </location>
</feature>
<dbReference type="InterPro" id="IPR002656">
    <property type="entry name" value="Acyl_transf_3_dom"/>
</dbReference>
<feature type="transmembrane region" description="Helical" evidence="1">
    <location>
        <begin position="100"/>
        <end position="117"/>
    </location>
</feature>
<keyword evidence="1" id="KW-0812">Transmembrane</keyword>
<feature type="transmembrane region" description="Helical" evidence="1">
    <location>
        <begin position="182"/>
        <end position="201"/>
    </location>
</feature>
<keyword evidence="3" id="KW-0808">Transferase</keyword>
<dbReference type="AlphaFoldDB" id="A0A380S6C7"/>
<evidence type="ECO:0000256" key="1">
    <source>
        <dbReference type="SAM" id="Phobius"/>
    </source>
</evidence>
<proteinExistence type="predicted"/>
<dbReference type="GO" id="GO:0016787">
    <property type="term" value="F:hydrolase activity"/>
    <property type="evidence" value="ECO:0007669"/>
    <property type="project" value="UniProtKB-KW"/>
</dbReference>
<gene>
    <name evidence="3" type="ORF">SAMN05661053_2196</name>
</gene>
<reference evidence="3 4" key="1">
    <citation type="submission" date="2017-08" db="EMBL/GenBank/DDBJ databases">
        <authorList>
            <person name="de Groot N.N."/>
        </authorList>
    </citation>
    <scope>NUCLEOTIDE SEQUENCE [LARGE SCALE GENOMIC DNA]</scope>
    <source>
        <strain evidence="3 4">HM2</strain>
    </source>
</reference>
<feature type="transmembrane region" description="Helical" evidence="1">
    <location>
        <begin position="338"/>
        <end position="361"/>
    </location>
</feature>
<accession>A0A380S6C7</accession>
<keyword evidence="1" id="KW-0472">Membrane</keyword>
<feature type="transmembrane region" description="Helical" evidence="1">
    <location>
        <begin position="216"/>
        <end position="241"/>
    </location>
</feature>
<evidence type="ECO:0000313" key="4">
    <source>
        <dbReference type="Proteomes" id="UP000255423"/>
    </source>
</evidence>
<evidence type="ECO:0000313" key="3">
    <source>
        <dbReference type="EMBL" id="SUQ24782.1"/>
    </source>
</evidence>
<dbReference type="RefSeq" id="WP_109573175.1">
    <property type="nucleotide sequence ID" value="NZ_UHJL01000003.1"/>
</dbReference>
<dbReference type="EMBL" id="UHJL01000003">
    <property type="protein sequence ID" value="SUQ24782.1"/>
    <property type="molecule type" value="Genomic_DNA"/>
</dbReference>
<organism evidence="3 4">
    <name type="scientific">Fibrobacter succinogenes</name>
    <name type="common">Bacteroides succinogenes</name>
    <dbReference type="NCBI Taxonomy" id="833"/>
    <lineage>
        <taxon>Bacteria</taxon>
        <taxon>Pseudomonadati</taxon>
        <taxon>Fibrobacterota</taxon>
        <taxon>Fibrobacteria</taxon>
        <taxon>Fibrobacterales</taxon>
        <taxon>Fibrobacteraceae</taxon>
        <taxon>Fibrobacter</taxon>
    </lineage>
</organism>
<keyword evidence="3" id="KW-0378">Hydrolase</keyword>
<feature type="transmembrane region" description="Helical" evidence="1">
    <location>
        <begin position="155"/>
        <end position="175"/>
    </location>
</feature>
<dbReference type="Pfam" id="PF01757">
    <property type="entry name" value="Acyl_transf_3"/>
    <property type="match status" value="1"/>
</dbReference>
<evidence type="ECO:0000259" key="2">
    <source>
        <dbReference type="Pfam" id="PF01757"/>
    </source>
</evidence>
<dbReference type="Proteomes" id="UP000255423">
    <property type="component" value="Unassembled WGS sequence"/>
</dbReference>
<name>A0A380S6C7_FIBSU</name>
<sequence>MQKSPNEIDNFLTPDDTKIMKGIAIICMLLHHLWFFPNRIPGGGVEGIFTLFNAPATSYLGIFGKICVPMFFFFGGYGVYKSSYGKPYDIVGRLKRLYFAYWKVFLVFIPIGFLFFSSQEQYCNDPFISTRFNNFVPRELLSNFFGFTSTYNREWWFLISYVFALISFPLIRAVIDRYSARINLFIIVIVSLLFAHIFPGLKTVTALGVLGHSHMYLRFFCQIAPYAACFWMGAIVARNGLFDRLHGSMKQHGLLNPLVDIAVWCMVIVMRQNEVGDIFDVFFIPVLTVASMDLLNHVKLLKKGIWYLGRQSTSMWLIHPFFCYYFDVPAKIVAAPHYAIPSLLVLIAMTYIASVLLAYFWKGVGFVFQKANAVKINFKHFGASGEKQ</sequence>